<organism evidence="1 2">
    <name type="scientific">Dubosiella muris</name>
    <dbReference type="NCBI Taxonomy" id="3038133"/>
    <lineage>
        <taxon>Bacteria</taxon>
        <taxon>Bacillati</taxon>
        <taxon>Bacillota</taxon>
        <taxon>Erysipelotrichia</taxon>
        <taxon>Erysipelotrichales</taxon>
        <taxon>Erysipelotrichaceae</taxon>
        <taxon>Dubosiella</taxon>
    </lineage>
</organism>
<name>A0AC61RA90_9FIRM</name>
<gene>
    <name evidence="1" type="ORF">E5336_00740</name>
</gene>
<proteinExistence type="predicted"/>
<reference evidence="1" key="1">
    <citation type="submission" date="2019-04" db="EMBL/GenBank/DDBJ databases">
        <title>Microbes associate with the intestines of laboratory mice.</title>
        <authorList>
            <person name="Navarre W."/>
            <person name="Wong E."/>
            <person name="Huang K."/>
            <person name="Tropini C."/>
            <person name="Ng K."/>
            <person name="Yu B."/>
        </authorList>
    </citation>
    <scope>NUCLEOTIDE SEQUENCE</scope>
    <source>
        <strain evidence="1">NM09_H32</strain>
    </source>
</reference>
<keyword evidence="2" id="KW-1185">Reference proteome</keyword>
<evidence type="ECO:0000313" key="1">
    <source>
        <dbReference type="EMBL" id="TGY67332.1"/>
    </source>
</evidence>
<protein>
    <submittedName>
        <fullName evidence="1">Histidine phosphatase family protein</fullName>
    </submittedName>
</protein>
<comment type="caution">
    <text evidence="1">The sequence shown here is derived from an EMBL/GenBank/DDBJ whole genome shotgun (WGS) entry which is preliminary data.</text>
</comment>
<sequence>MRKKLYMLRHGQTRFNERHRIQGWCDAPLTEQGKRQAKIAKRYFAKNGIAFDRVVCSTSERCSDTLELVTDLPYTRHHALKEMDFGEFEGQPECLMPPVELFPAYFARYGGETLEQVEARVVAKIKEVMEEEHTSVLCVTHGGVMRIFYAWLMGAKMRDEQDCDNCAVFEYDYDTDTKAFSFVQAVNHDFSGLEEEA</sequence>
<accession>A0AC61RA90</accession>
<dbReference type="Proteomes" id="UP000308836">
    <property type="component" value="Unassembled WGS sequence"/>
</dbReference>
<dbReference type="EMBL" id="SRYG01000001">
    <property type="protein sequence ID" value="TGY67332.1"/>
    <property type="molecule type" value="Genomic_DNA"/>
</dbReference>
<evidence type="ECO:0000313" key="2">
    <source>
        <dbReference type="Proteomes" id="UP000308836"/>
    </source>
</evidence>